<evidence type="ECO:0000313" key="3">
    <source>
        <dbReference type="Proteomes" id="UP000314294"/>
    </source>
</evidence>
<reference evidence="2 3" key="1">
    <citation type="submission" date="2019-03" db="EMBL/GenBank/DDBJ databases">
        <title>First draft genome of Liparis tanakae, snailfish: a comprehensive survey of snailfish specific genes.</title>
        <authorList>
            <person name="Kim W."/>
            <person name="Song I."/>
            <person name="Jeong J.-H."/>
            <person name="Kim D."/>
            <person name="Kim S."/>
            <person name="Ryu S."/>
            <person name="Song J.Y."/>
            <person name="Lee S.K."/>
        </authorList>
    </citation>
    <scope>NUCLEOTIDE SEQUENCE [LARGE SCALE GENOMIC DNA]</scope>
    <source>
        <tissue evidence="2">Muscle</tissue>
    </source>
</reference>
<organism evidence="2 3">
    <name type="scientific">Liparis tanakae</name>
    <name type="common">Tanaka's snailfish</name>
    <dbReference type="NCBI Taxonomy" id="230148"/>
    <lineage>
        <taxon>Eukaryota</taxon>
        <taxon>Metazoa</taxon>
        <taxon>Chordata</taxon>
        <taxon>Craniata</taxon>
        <taxon>Vertebrata</taxon>
        <taxon>Euteleostomi</taxon>
        <taxon>Actinopterygii</taxon>
        <taxon>Neopterygii</taxon>
        <taxon>Teleostei</taxon>
        <taxon>Neoteleostei</taxon>
        <taxon>Acanthomorphata</taxon>
        <taxon>Eupercaria</taxon>
        <taxon>Perciformes</taxon>
        <taxon>Cottioidei</taxon>
        <taxon>Cottales</taxon>
        <taxon>Liparidae</taxon>
        <taxon>Liparis</taxon>
    </lineage>
</organism>
<feature type="region of interest" description="Disordered" evidence="1">
    <location>
        <begin position="27"/>
        <end position="73"/>
    </location>
</feature>
<gene>
    <name evidence="2" type="ORF">EYF80_066166</name>
</gene>
<proteinExistence type="predicted"/>
<dbReference type="EMBL" id="SRLO01017600">
    <property type="protein sequence ID" value="TNN23712.1"/>
    <property type="molecule type" value="Genomic_DNA"/>
</dbReference>
<comment type="caution">
    <text evidence="2">The sequence shown here is derived from an EMBL/GenBank/DDBJ whole genome shotgun (WGS) entry which is preliminary data.</text>
</comment>
<protein>
    <submittedName>
        <fullName evidence="2">Uncharacterized protein</fullName>
    </submittedName>
</protein>
<evidence type="ECO:0000313" key="2">
    <source>
        <dbReference type="EMBL" id="TNN23712.1"/>
    </source>
</evidence>
<sequence>MAFESATFSHIQPQIKSPLNEIGSLLSEPIRAGPQPGRQLTGNLSSAAEPLALEHEQSAGMKREGEGGGGGRGLSNNTQCKRCLLFFTNTPLTPARLLCSIQLI</sequence>
<dbReference type="Proteomes" id="UP000314294">
    <property type="component" value="Unassembled WGS sequence"/>
</dbReference>
<dbReference type="AlphaFoldDB" id="A0A4Z2E5T8"/>
<evidence type="ECO:0000256" key="1">
    <source>
        <dbReference type="SAM" id="MobiDB-lite"/>
    </source>
</evidence>
<name>A0A4Z2E5T8_9TELE</name>
<keyword evidence="3" id="KW-1185">Reference proteome</keyword>
<feature type="compositionally biased region" description="Basic and acidic residues" evidence="1">
    <location>
        <begin position="52"/>
        <end position="66"/>
    </location>
</feature>
<accession>A0A4Z2E5T8</accession>